<dbReference type="PRINTS" id="PR00080">
    <property type="entry name" value="SDRFAMILY"/>
</dbReference>
<protein>
    <submittedName>
        <fullName evidence="4">SDR family NAD(P)-dependent oxidoreductase</fullName>
    </submittedName>
</protein>
<dbReference type="Proteomes" id="UP000614410">
    <property type="component" value="Unassembled WGS sequence"/>
</dbReference>
<dbReference type="InterPro" id="IPR002347">
    <property type="entry name" value="SDR_fam"/>
</dbReference>
<organism evidence="4 5">
    <name type="scientific">Candidatus Amunia macphersoniae</name>
    <dbReference type="NCBI Taxonomy" id="3127014"/>
    <lineage>
        <taxon>Bacteria</taxon>
        <taxon>Bacillati</taxon>
        <taxon>Candidatus Dormiibacterota</taxon>
        <taxon>Candidatus Dormibacteria</taxon>
        <taxon>Candidatus Aeolococcales</taxon>
        <taxon>Candidatus Aeolococcaceae</taxon>
        <taxon>Candidatus Amunia</taxon>
    </lineage>
</organism>
<evidence type="ECO:0000313" key="5">
    <source>
        <dbReference type="Proteomes" id="UP000614410"/>
    </source>
</evidence>
<dbReference type="PROSITE" id="PS00061">
    <property type="entry name" value="ADH_SHORT"/>
    <property type="match status" value="1"/>
</dbReference>
<dbReference type="EMBL" id="JAEKNN010000047">
    <property type="protein sequence ID" value="MBJ7609570.1"/>
    <property type="molecule type" value="Genomic_DNA"/>
</dbReference>
<reference evidence="4 5" key="1">
    <citation type="submission" date="2020-10" db="EMBL/GenBank/DDBJ databases">
        <title>Ca. Dormibacterota MAGs.</title>
        <authorList>
            <person name="Montgomery K."/>
        </authorList>
    </citation>
    <scope>NUCLEOTIDE SEQUENCE [LARGE SCALE GENOMIC DNA]</scope>
    <source>
        <strain evidence="4">Mitchell_Peninsula_5</strain>
    </source>
</reference>
<sequence>MSGLAVVTGTTRGIGAAVARQLATGGWQLVLVNRDLSRAQALADELRGSVAASVCADLADHRSIDSATREIAARFETIDLLLNNAGVQLGPRRNSLQGIEMHFEVNTLAPYQLVRGLSGPLAAAQGTVLTVGSRGMFHTRELKVDELRSPTDNRPLFGPYTQSKFAVATVMGGLARAYADRGIVFRLCCPGPTKTRGTTGEGMPWFLRPVSAIAFKPAAKAAAKLVDALDPRFGRESGLYIQDRKVRPLPPQAVDPAVQRHLLGMCRELTGV</sequence>
<dbReference type="PRINTS" id="PR00081">
    <property type="entry name" value="GDHRDH"/>
</dbReference>
<dbReference type="Pfam" id="PF00106">
    <property type="entry name" value="adh_short"/>
    <property type="match status" value="1"/>
</dbReference>
<proteinExistence type="inferred from homology"/>
<dbReference type="PANTHER" id="PTHR24320:SF148">
    <property type="entry name" value="NAD(P)-BINDING ROSSMANN-FOLD SUPERFAMILY PROTEIN"/>
    <property type="match status" value="1"/>
</dbReference>
<evidence type="ECO:0000313" key="4">
    <source>
        <dbReference type="EMBL" id="MBJ7609570.1"/>
    </source>
</evidence>
<dbReference type="AlphaFoldDB" id="A0A934KPM7"/>
<evidence type="ECO:0000256" key="3">
    <source>
        <dbReference type="RuleBase" id="RU000363"/>
    </source>
</evidence>
<evidence type="ECO:0000256" key="1">
    <source>
        <dbReference type="ARBA" id="ARBA00006484"/>
    </source>
</evidence>
<dbReference type="SUPFAM" id="SSF51735">
    <property type="entry name" value="NAD(P)-binding Rossmann-fold domains"/>
    <property type="match status" value="1"/>
</dbReference>
<keyword evidence="2" id="KW-0560">Oxidoreductase</keyword>
<name>A0A934KPM7_9BACT</name>
<dbReference type="InterPro" id="IPR020904">
    <property type="entry name" value="Sc_DH/Rdtase_CS"/>
</dbReference>
<comment type="similarity">
    <text evidence="1 3">Belongs to the short-chain dehydrogenases/reductases (SDR) family.</text>
</comment>
<evidence type="ECO:0000256" key="2">
    <source>
        <dbReference type="ARBA" id="ARBA00023002"/>
    </source>
</evidence>
<accession>A0A934KPM7</accession>
<dbReference type="InterPro" id="IPR036291">
    <property type="entry name" value="NAD(P)-bd_dom_sf"/>
</dbReference>
<gene>
    <name evidence="4" type="ORF">JF887_09115</name>
</gene>
<dbReference type="Gene3D" id="3.40.50.720">
    <property type="entry name" value="NAD(P)-binding Rossmann-like Domain"/>
    <property type="match status" value="1"/>
</dbReference>
<comment type="caution">
    <text evidence="4">The sequence shown here is derived from an EMBL/GenBank/DDBJ whole genome shotgun (WGS) entry which is preliminary data.</text>
</comment>
<dbReference type="GO" id="GO:0016491">
    <property type="term" value="F:oxidoreductase activity"/>
    <property type="evidence" value="ECO:0007669"/>
    <property type="project" value="UniProtKB-KW"/>
</dbReference>
<dbReference type="PANTHER" id="PTHR24320">
    <property type="entry name" value="RETINOL DEHYDROGENASE"/>
    <property type="match status" value="1"/>
</dbReference>